<evidence type="ECO:0000313" key="1">
    <source>
        <dbReference type="EMBL" id="CAB4126419.1"/>
    </source>
</evidence>
<dbReference type="EMBL" id="LR796195">
    <property type="protein sequence ID" value="CAB4126419.1"/>
    <property type="molecule type" value="Genomic_DNA"/>
</dbReference>
<proteinExistence type="predicted"/>
<protein>
    <submittedName>
        <fullName evidence="1">Uncharacterized protein</fullName>
    </submittedName>
</protein>
<accession>A0A6J5L328</accession>
<reference evidence="1" key="1">
    <citation type="submission" date="2020-04" db="EMBL/GenBank/DDBJ databases">
        <authorList>
            <person name="Chiriac C."/>
            <person name="Salcher M."/>
            <person name="Ghai R."/>
            <person name="Kavagutti S V."/>
        </authorList>
    </citation>
    <scope>NUCLEOTIDE SEQUENCE</scope>
</reference>
<organism evidence="1">
    <name type="scientific">uncultured Caudovirales phage</name>
    <dbReference type="NCBI Taxonomy" id="2100421"/>
    <lineage>
        <taxon>Viruses</taxon>
        <taxon>Duplodnaviria</taxon>
        <taxon>Heunggongvirae</taxon>
        <taxon>Uroviricota</taxon>
        <taxon>Caudoviricetes</taxon>
        <taxon>Peduoviridae</taxon>
        <taxon>Maltschvirus</taxon>
        <taxon>Maltschvirus maltsch</taxon>
    </lineage>
</organism>
<gene>
    <name evidence="1" type="ORF">UFOVP88_52</name>
</gene>
<name>A0A6J5L328_9CAUD</name>
<sequence>MITKEEKIFSAVDNIIQIASKFSEEIQQEGFDEK</sequence>